<gene>
    <name evidence="2" type="ORF">HHI_16522</name>
</gene>
<dbReference type="SUPFAM" id="SSF52833">
    <property type="entry name" value="Thioredoxin-like"/>
    <property type="match status" value="1"/>
</dbReference>
<dbReference type="Proteomes" id="UP000025061">
    <property type="component" value="Unassembled WGS sequence"/>
</dbReference>
<reference evidence="2 3" key="1">
    <citation type="submission" date="2013-04" db="EMBL/GenBank/DDBJ databases">
        <title>Hyphomonas hirschiana VP5 Genome Sequencing.</title>
        <authorList>
            <person name="Lai Q."/>
            <person name="Shao Z."/>
        </authorList>
    </citation>
    <scope>NUCLEOTIDE SEQUENCE [LARGE SCALE GENOMIC DNA]</scope>
    <source>
        <strain evidence="2 3">VP5</strain>
    </source>
</reference>
<dbReference type="PATRIC" id="fig|1280951.3.peg.3330"/>
<dbReference type="PANTHER" id="PTHR44051:SF21">
    <property type="entry name" value="GLUTATHIONE S-TRANSFERASE FAMILY PROTEIN"/>
    <property type="match status" value="1"/>
</dbReference>
<dbReference type="CDD" id="cd03046">
    <property type="entry name" value="GST_N_GTT1_like"/>
    <property type="match status" value="1"/>
</dbReference>
<keyword evidence="3" id="KW-1185">Reference proteome</keyword>
<evidence type="ECO:0000259" key="1">
    <source>
        <dbReference type="PROSITE" id="PS50404"/>
    </source>
</evidence>
<dbReference type="Pfam" id="PF02798">
    <property type="entry name" value="GST_N"/>
    <property type="match status" value="1"/>
</dbReference>
<dbReference type="OrthoDB" id="5740960at2"/>
<dbReference type="PROSITE" id="PS50404">
    <property type="entry name" value="GST_NTER"/>
    <property type="match status" value="1"/>
</dbReference>
<dbReference type="EMBL" id="ARYI01000021">
    <property type="protein sequence ID" value="KCZ86895.1"/>
    <property type="molecule type" value="Genomic_DNA"/>
</dbReference>
<dbReference type="SUPFAM" id="SSF47616">
    <property type="entry name" value="GST C-terminal domain-like"/>
    <property type="match status" value="1"/>
</dbReference>
<dbReference type="Gene3D" id="1.20.1050.10">
    <property type="match status" value="1"/>
</dbReference>
<evidence type="ECO:0000313" key="3">
    <source>
        <dbReference type="Proteomes" id="UP000025061"/>
    </source>
</evidence>
<name>A0A059F8I0_9PROT</name>
<organism evidence="2 3">
    <name type="scientific">Hyphomonas hirschiana VP5</name>
    <dbReference type="NCBI Taxonomy" id="1280951"/>
    <lineage>
        <taxon>Bacteria</taxon>
        <taxon>Pseudomonadati</taxon>
        <taxon>Pseudomonadota</taxon>
        <taxon>Alphaproteobacteria</taxon>
        <taxon>Hyphomonadales</taxon>
        <taxon>Hyphomonadaceae</taxon>
        <taxon>Hyphomonas</taxon>
    </lineage>
</organism>
<dbReference type="Gene3D" id="3.40.30.10">
    <property type="entry name" value="Glutaredoxin"/>
    <property type="match status" value="1"/>
</dbReference>
<comment type="caution">
    <text evidence="2">The sequence shown here is derived from an EMBL/GenBank/DDBJ whole genome shotgun (WGS) entry which is preliminary data.</text>
</comment>
<dbReference type="PANTHER" id="PTHR44051">
    <property type="entry name" value="GLUTATHIONE S-TRANSFERASE-RELATED"/>
    <property type="match status" value="1"/>
</dbReference>
<evidence type="ECO:0000313" key="2">
    <source>
        <dbReference type="EMBL" id="KCZ86895.1"/>
    </source>
</evidence>
<feature type="domain" description="GST N-terminal" evidence="1">
    <location>
        <begin position="1"/>
        <end position="80"/>
    </location>
</feature>
<dbReference type="SFLD" id="SFLDS00019">
    <property type="entry name" value="Glutathione_Transferase_(cytos"/>
    <property type="match status" value="1"/>
</dbReference>
<keyword evidence="2" id="KW-0808">Transferase</keyword>
<dbReference type="InterPro" id="IPR040079">
    <property type="entry name" value="Glutathione_S-Trfase"/>
</dbReference>
<accession>A0A059F8I0</accession>
<dbReference type="RefSeq" id="WP_011648206.1">
    <property type="nucleotide sequence ID" value="NZ_ARYI01000021.1"/>
</dbReference>
<dbReference type="SFLD" id="SFLDG01150">
    <property type="entry name" value="Main.1:_Beta-like"/>
    <property type="match status" value="1"/>
</dbReference>
<dbReference type="InterPro" id="IPR036282">
    <property type="entry name" value="Glutathione-S-Trfase_C_sf"/>
</dbReference>
<dbReference type="CDD" id="cd03207">
    <property type="entry name" value="GST_C_8"/>
    <property type="match status" value="1"/>
</dbReference>
<sequence length="208" mass="22755">MSLVFYTNPMSRGRIIRWMLEEAGAPYETRFLRYGEEMNSPAYAAINPMRKVPAIVHNGHVVTECGAICLYLADAFPEAGLAPPPAGRADYYRWMMFAAGPWEQANVNAALGVNVTAEQSRMAGYGTFDRALDVLLSLVPEDGYMLGEKFSALDVYAGSHIGWAIEFGSVPATPEVEAYIKRIRARPAALRAVELDDAAAAEYGPVRS</sequence>
<protein>
    <submittedName>
        <fullName evidence="2">Glutathione S-transferase</fullName>
    </submittedName>
</protein>
<dbReference type="InterPro" id="IPR004045">
    <property type="entry name" value="Glutathione_S-Trfase_N"/>
</dbReference>
<dbReference type="SFLD" id="SFLDG00358">
    <property type="entry name" value="Main_(cytGST)"/>
    <property type="match status" value="1"/>
</dbReference>
<dbReference type="InterPro" id="IPR036249">
    <property type="entry name" value="Thioredoxin-like_sf"/>
</dbReference>
<proteinExistence type="predicted"/>
<dbReference type="GO" id="GO:0016740">
    <property type="term" value="F:transferase activity"/>
    <property type="evidence" value="ECO:0007669"/>
    <property type="project" value="UniProtKB-KW"/>
</dbReference>
<dbReference type="AlphaFoldDB" id="A0A059F8I0"/>